<reference evidence="5 6" key="1">
    <citation type="submission" date="2018-06" db="EMBL/GenBank/DDBJ databases">
        <title>Mucibacter soli gen. nov., sp. nov., a new member of the family Chitinophagaceae producing mucin.</title>
        <authorList>
            <person name="Kim M.-K."/>
            <person name="Park S."/>
            <person name="Kim T.-S."/>
            <person name="Joung Y."/>
            <person name="Han J.-H."/>
            <person name="Kim S.B."/>
        </authorList>
    </citation>
    <scope>NUCLEOTIDE SEQUENCE [LARGE SCALE GENOMIC DNA]</scope>
    <source>
        <strain evidence="5 6">R1-15</strain>
    </source>
</reference>
<sequence length="127" mass="13965">MSVKFSVVQRPNPQKPNDPKKWYVSVQSSGDISLRELSTEIAARSTVSSADVLAVLENLLHIIPEELGKGNIVRLGDFGSFSLTLQSEGMATEEEVIATAIKGNKLHFRPGKEIAKKLDGVEYRKVK</sequence>
<dbReference type="InterPro" id="IPR010992">
    <property type="entry name" value="IHF-like_DNA-bd_dom_sf"/>
</dbReference>
<keyword evidence="2 5" id="KW-0238">DNA-binding</keyword>
<dbReference type="SMART" id="SM00411">
    <property type="entry name" value="BHL"/>
    <property type="match status" value="1"/>
</dbReference>
<gene>
    <name evidence="5" type="ORF">DN068_19410</name>
</gene>
<comment type="caution">
    <text evidence="5">The sequence shown here is derived from an EMBL/GenBank/DDBJ whole genome shotgun (WGS) entry which is preliminary data.</text>
</comment>
<proteinExistence type="inferred from homology"/>
<accession>A0A2W2BBV7</accession>
<dbReference type="RefSeq" id="WP_111000614.1">
    <property type="nucleotide sequence ID" value="NZ_QKTW01000026.1"/>
</dbReference>
<feature type="region of interest" description="Disordered" evidence="3">
    <location>
        <begin position="1"/>
        <end position="22"/>
    </location>
</feature>
<dbReference type="Proteomes" id="UP000248745">
    <property type="component" value="Unassembled WGS sequence"/>
</dbReference>
<protein>
    <submittedName>
        <fullName evidence="5">DNA-binding protein</fullName>
    </submittedName>
</protein>
<evidence type="ECO:0000313" key="5">
    <source>
        <dbReference type="EMBL" id="PZF71146.1"/>
    </source>
</evidence>
<dbReference type="EMBL" id="QKTW01000026">
    <property type="protein sequence ID" value="PZF71146.1"/>
    <property type="molecule type" value="Genomic_DNA"/>
</dbReference>
<evidence type="ECO:0000256" key="1">
    <source>
        <dbReference type="ARBA" id="ARBA00010529"/>
    </source>
</evidence>
<dbReference type="SUPFAM" id="SSF47729">
    <property type="entry name" value="IHF-like DNA-binding proteins"/>
    <property type="match status" value="1"/>
</dbReference>
<dbReference type="OrthoDB" id="9809801at2"/>
<dbReference type="AlphaFoldDB" id="A0A2W2BBV7"/>
<evidence type="ECO:0000256" key="3">
    <source>
        <dbReference type="SAM" id="MobiDB-lite"/>
    </source>
</evidence>
<dbReference type="Pfam" id="PF18291">
    <property type="entry name" value="HU-HIG"/>
    <property type="match status" value="1"/>
</dbReference>
<name>A0A2W2BBV7_9BACT</name>
<evidence type="ECO:0000313" key="6">
    <source>
        <dbReference type="Proteomes" id="UP000248745"/>
    </source>
</evidence>
<evidence type="ECO:0000259" key="4">
    <source>
        <dbReference type="Pfam" id="PF18291"/>
    </source>
</evidence>
<dbReference type="InterPro" id="IPR005902">
    <property type="entry name" value="HU_DNA-bd_put"/>
</dbReference>
<keyword evidence="6" id="KW-1185">Reference proteome</keyword>
<dbReference type="GO" id="GO:0003677">
    <property type="term" value="F:DNA binding"/>
    <property type="evidence" value="ECO:0007669"/>
    <property type="project" value="UniProtKB-KW"/>
</dbReference>
<organism evidence="5 6">
    <name type="scientific">Taibaiella soli</name>
    <dbReference type="NCBI Taxonomy" id="1649169"/>
    <lineage>
        <taxon>Bacteria</taxon>
        <taxon>Pseudomonadati</taxon>
        <taxon>Bacteroidota</taxon>
        <taxon>Chitinophagia</taxon>
        <taxon>Chitinophagales</taxon>
        <taxon>Chitinophagaceae</taxon>
        <taxon>Taibaiella</taxon>
    </lineage>
</organism>
<dbReference type="NCBIfam" id="TIGR01201">
    <property type="entry name" value="HU_rel"/>
    <property type="match status" value="1"/>
</dbReference>
<dbReference type="InterPro" id="IPR000119">
    <property type="entry name" value="Hist_DNA-bd"/>
</dbReference>
<evidence type="ECO:0000256" key="2">
    <source>
        <dbReference type="ARBA" id="ARBA00023125"/>
    </source>
</evidence>
<dbReference type="GO" id="GO:0030527">
    <property type="term" value="F:structural constituent of chromatin"/>
    <property type="evidence" value="ECO:0007669"/>
    <property type="project" value="InterPro"/>
</dbReference>
<comment type="similarity">
    <text evidence="1">Belongs to the bacterial histone-like protein family.</text>
</comment>
<dbReference type="Gene3D" id="4.10.520.10">
    <property type="entry name" value="IHF-like DNA-binding proteins"/>
    <property type="match status" value="1"/>
</dbReference>
<feature type="domain" description="HU" evidence="4">
    <location>
        <begin position="1"/>
        <end position="122"/>
    </location>
</feature>
<dbReference type="InterPro" id="IPR041607">
    <property type="entry name" value="HU-HIG"/>
</dbReference>